<dbReference type="KEGG" id="ssoa:SULA_0011"/>
<dbReference type="EMBL" id="CP033236">
    <property type="protein sequence ID" value="AZF69601.1"/>
    <property type="molecule type" value="Genomic_DNA"/>
</dbReference>
<evidence type="ECO:0000313" key="12">
    <source>
        <dbReference type="EMBL" id="AZF72221.1"/>
    </source>
</evidence>
<proteinExistence type="predicted"/>
<dbReference type="PANTHER" id="PTHR33507:SF4">
    <property type="entry name" value="NODULATION COMPETITIVENESS PROTEIN NFED"/>
    <property type="match status" value="1"/>
</dbReference>
<dbReference type="GeneID" id="44127929"/>
<dbReference type="InterPro" id="IPR052165">
    <property type="entry name" value="Membrane_assoc_protease"/>
</dbReference>
<evidence type="ECO:0000313" key="29">
    <source>
        <dbReference type="Proteomes" id="UP000282269"/>
    </source>
</evidence>
<dbReference type="SUPFAM" id="SSF141322">
    <property type="entry name" value="NfeD domain-like"/>
    <property type="match status" value="1"/>
</dbReference>
<reference evidence="17 30" key="6">
    <citation type="journal article" date="2020" name="Nat. Commun.">
        <title>The structures of two archaeal type IV pili illuminate evolutionary relationships.</title>
        <authorList>
            <person name="Wang F."/>
            <person name="Baquero D.P."/>
            <person name="Su Z."/>
            <person name="Beltran L.C."/>
            <person name="Prangishvili D."/>
            <person name="Krupovic M."/>
            <person name="Egelman E.H."/>
        </authorList>
    </citation>
    <scope>NUCLEOTIDE SEQUENCE [LARGE SCALE GENOMIC DNA]</scope>
    <source>
        <strain evidence="17 30">POZ149</strain>
    </source>
</reference>
<dbReference type="Proteomes" id="UP000267993">
    <property type="component" value="Chromosome"/>
</dbReference>
<evidence type="ECO:0000313" key="16">
    <source>
        <dbReference type="EMBL" id="AZF82663.1"/>
    </source>
</evidence>
<dbReference type="GO" id="GO:0006508">
    <property type="term" value="P:proteolysis"/>
    <property type="evidence" value="ECO:0007669"/>
    <property type="project" value="UniProtKB-KW"/>
</dbReference>
<dbReference type="Proteomes" id="UP000033057">
    <property type="component" value="Chromosome"/>
</dbReference>
<dbReference type="Proteomes" id="UP000273194">
    <property type="component" value="Chromosome"/>
</dbReference>
<evidence type="ECO:0000313" key="27">
    <source>
        <dbReference type="Proteomes" id="UP000275843"/>
    </source>
</evidence>
<dbReference type="InterPro" id="IPR002810">
    <property type="entry name" value="NfeD-like_C"/>
</dbReference>
<dbReference type="Proteomes" id="UP000278715">
    <property type="component" value="Chromosome"/>
</dbReference>
<dbReference type="KEGG" id="ssol:SULB_0012"/>
<dbReference type="Gene3D" id="2.40.50.140">
    <property type="entry name" value="Nucleic acid-binding proteins"/>
    <property type="match status" value="1"/>
</dbReference>
<dbReference type="GeneID" id="1453692"/>
<dbReference type="PANTHER" id="PTHR33507">
    <property type="entry name" value="INNER MEMBRANE PROTEIN YBBJ"/>
    <property type="match status" value="1"/>
</dbReference>
<evidence type="ECO:0000313" key="13">
    <source>
        <dbReference type="EMBL" id="AZF74841.1"/>
    </source>
</evidence>
<evidence type="ECO:0000313" key="8">
    <source>
        <dbReference type="EMBL" id="AKA75167.1"/>
    </source>
</evidence>
<gene>
    <name evidence="17" type="ORF">HFC64_06370</name>
    <name evidence="18" type="ORF">SSOP1_2337</name>
    <name evidence="9" type="ORF">SULA_0011</name>
    <name evidence="7" type="ORF">SULB_0012</name>
    <name evidence="8" type="ORF">SULC_0011</name>
    <name evidence="10" type="ORF">SULG_00060</name>
    <name evidence="11" type="ORF">SULH_00060</name>
    <name evidence="12" type="ORF">SULI_00060</name>
    <name evidence="13" type="ORF">SULM_00060</name>
    <name evidence="14" type="ORF">SULN_00060</name>
    <name evidence="15" type="ORF">SULO_00060</name>
    <name evidence="16" type="ORF">SULZ_00060</name>
</gene>
<evidence type="ECO:0000313" key="18">
    <source>
        <dbReference type="EMBL" id="SAI85891.1"/>
    </source>
</evidence>
<dbReference type="EMBL" id="CP033235">
    <property type="protein sequence ID" value="AZF66981.1"/>
    <property type="molecule type" value="Genomic_DNA"/>
</dbReference>
<reference evidence="22" key="2">
    <citation type="submission" date="2016-04" db="EMBL/GenBank/DDBJ databases">
        <authorList>
            <person name="Shah S.A."/>
            <person name="Garrett R.A."/>
        </authorList>
    </citation>
    <scope>NUCLEOTIDE SEQUENCE [LARGE SCALE GENOMIC DNA]</scope>
    <source>
        <strain evidence="22">ATCC 35091 / DSM 1616 / JCM 8930 / NBRC 15331 / P1</strain>
    </source>
</reference>
<reference evidence="23 24" key="4">
    <citation type="journal article" date="2018" name="Proc. Natl. Acad. Sci. U.S.A.">
        <title>Nonmutational mechanism of inheritance in the Archaeon Sulfolobus solfataricus.</title>
        <authorList>
            <person name="Payne S."/>
            <person name="McCarthy S."/>
            <person name="Johnson T."/>
            <person name="North E."/>
            <person name="Blum P."/>
        </authorList>
    </citation>
    <scope>NUCLEOTIDE SEQUENCE [LARGE SCALE GENOMIC DNA]</scope>
    <source>
        <strain evidence="11 23">SARC-H</strain>
        <strain evidence="12 27">SARC-I</strain>
        <strain evidence="14 28">SARC-N</strain>
        <strain evidence="15 29">SARC-O</strain>
        <strain evidence="16 24">SUL120</strain>
        <strain evidence="10 25">SULG</strain>
        <strain evidence="13 26">SULM</strain>
    </source>
</reference>
<dbReference type="OrthoDB" id="28112at2157"/>
<keyword evidence="2 5" id="KW-0812">Transmembrane</keyword>
<dbReference type="EMBL" id="CP033237">
    <property type="protein sequence ID" value="AZF72221.1"/>
    <property type="molecule type" value="Genomic_DNA"/>
</dbReference>
<evidence type="ECO:0000256" key="1">
    <source>
        <dbReference type="ARBA" id="ARBA00004141"/>
    </source>
</evidence>
<dbReference type="Proteomes" id="UP000269431">
    <property type="component" value="Chromosome"/>
</dbReference>
<evidence type="ECO:0000313" key="22">
    <source>
        <dbReference type="Proteomes" id="UP000076770"/>
    </source>
</evidence>
<dbReference type="EMBL" id="LT549890">
    <property type="protein sequence ID" value="SAI85891.1"/>
    <property type="molecule type" value="Genomic_DNA"/>
</dbReference>
<sequence length="124" mass="13856">MAHPVAITLIIIAILIAILVITGYISDPIIDIPTLALLGFLTYRVINVVIKTRGRNLYSYEGKIGKAVDDIKSGQEGYVIVEGEYWRALALEDIKKNEDIVVVKREGMKLMVRKKVSDIETSRV</sequence>
<dbReference type="InterPro" id="IPR012340">
    <property type="entry name" value="NA-bd_OB-fold"/>
</dbReference>
<dbReference type="KEGG" id="ssof:SULC_0011"/>
<reference evidence="19 20" key="1">
    <citation type="journal article" date="2015" name="Genome Announc.">
        <title>Complete Genome Sequence of Sulfolobus solfataricus Strain 98/2 and Evolved Derivatives.</title>
        <authorList>
            <person name="McCarthy S."/>
            <person name="Gradnigo J."/>
            <person name="Johnson T."/>
            <person name="Payne S."/>
            <person name="Lipzen A."/>
            <person name="Martin J."/>
            <person name="Schackwitz W."/>
            <person name="Moriyama E."/>
            <person name="Blum P."/>
        </authorList>
    </citation>
    <scope>NUCLEOTIDE SEQUENCE [LARGE SCALE GENOMIC DNA]</scope>
    <source>
        <strain evidence="19">98/2 SULC</strain>
        <strain evidence="7">SARC-B</strain>
        <strain evidence="8">SARC-C</strain>
        <strain evidence="9 21">SULA</strain>
        <strain evidence="20">SULB</strain>
    </source>
</reference>
<evidence type="ECO:0000313" key="23">
    <source>
        <dbReference type="Proteomes" id="UP000267993"/>
    </source>
</evidence>
<evidence type="ECO:0000313" key="9">
    <source>
        <dbReference type="EMBL" id="AKA77860.1"/>
    </source>
</evidence>
<evidence type="ECO:0000313" key="20">
    <source>
        <dbReference type="Proteomes" id="UP000033085"/>
    </source>
</evidence>
<accession>A0A0E3JZK0</accession>
<dbReference type="PATRIC" id="fig|2287.6.peg.13"/>
<dbReference type="EMBL" id="CP033241">
    <property type="protein sequence ID" value="AZF82663.1"/>
    <property type="molecule type" value="Genomic_DNA"/>
</dbReference>
<evidence type="ECO:0000313" key="17">
    <source>
        <dbReference type="EMBL" id="QPG49491.1"/>
    </source>
</evidence>
<dbReference type="Proteomes" id="UP000594632">
    <property type="component" value="Chromosome"/>
</dbReference>
<evidence type="ECO:0000256" key="5">
    <source>
        <dbReference type="SAM" id="Phobius"/>
    </source>
</evidence>
<feature type="transmembrane region" description="Helical" evidence="5">
    <location>
        <begin position="7"/>
        <end position="26"/>
    </location>
</feature>
<dbReference type="Proteomes" id="UP000033106">
    <property type="component" value="Chromosome"/>
</dbReference>
<dbReference type="AlphaFoldDB" id="A0A0E3JZK0"/>
<protein>
    <submittedName>
        <fullName evidence="9">NfeD family protein</fullName>
    </submittedName>
    <submittedName>
        <fullName evidence="18">Serine protease</fullName>
    </submittedName>
</protein>
<evidence type="ECO:0000313" key="25">
    <source>
        <dbReference type="Proteomes" id="UP000273194"/>
    </source>
</evidence>
<keyword evidence="4 5" id="KW-0472">Membrane</keyword>
<organism evidence="9 21">
    <name type="scientific">Saccharolobus solfataricus</name>
    <name type="common">Sulfolobus solfataricus</name>
    <dbReference type="NCBI Taxonomy" id="2287"/>
    <lineage>
        <taxon>Archaea</taxon>
        <taxon>Thermoproteota</taxon>
        <taxon>Thermoprotei</taxon>
        <taxon>Sulfolobales</taxon>
        <taxon>Sulfolobaceae</taxon>
        <taxon>Saccharolobus</taxon>
    </lineage>
</organism>
<dbReference type="EMBL" id="CP011056">
    <property type="protein sequence ID" value="AKA75167.1"/>
    <property type="molecule type" value="Genomic_DNA"/>
</dbReference>
<evidence type="ECO:0000313" key="7">
    <source>
        <dbReference type="EMBL" id="AKA72467.1"/>
    </source>
</evidence>
<dbReference type="EMBL" id="CP011057">
    <property type="protein sequence ID" value="AKA77860.1"/>
    <property type="molecule type" value="Genomic_DNA"/>
</dbReference>
<dbReference type="GO" id="GO:0016020">
    <property type="term" value="C:membrane"/>
    <property type="evidence" value="ECO:0007669"/>
    <property type="project" value="UniProtKB-SubCell"/>
</dbReference>
<evidence type="ECO:0000256" key="2">
    <source>
        <dbReference type="ARBA" id="ARBA00022692"/>
    </source>
</evidence>
<dbReference type="EMBL" id="CP033240">
    <property type="protein sequence ID" value="AZF80055.1"/>
    <property type="molecule type" value="Genomic_DNA"/>
</dbReference>
<evidence type="ECO:0000313" key="14">
    <source>
        <dbReference type="EMBL" id="AZF77449.1"/>
    </source>
</evidence>
<evidence type="ECO:0000313" key="21">
    <source>
        <dbReference type="Proteomes" id="UP000033106"/>
    </source>
</evidence>
<dbReference type="EMBL" id="CP033239">
    <property type="protein sequence ID" value="AZF77449.1"/>
    <property type="molecule type" value="Genomic_DNA"/>
</dbReference>
<evidence type="ECO:0000313" key="24">
    <source>
        <dbReference type="Proteomes" id="UP000269431"/>
    </source>
</evidence>
<dbReference type="RefSeq" id="WP_009992101.1">
    <property type="nucleotide sequence ID" value="NZ_CP011055.2"/>
</dbReference>
<dbReference type="Proteomes" id="UP000076770">
    <property type="component" value="Chromosome i"/>
</dbReference>
<feature type="domain" description="NfeD-like C-terminal" evidence="6">
    <location>
        <begin position="60"/>
        <end position="114"/>
    </location>
</feature>
<dbReference type="Proteomes" id="UP000033085">
    <property type="component" value="Chromosome"/>
</dbReference>
<evidence type="ECO:0000256" key="4">
    <source>
        <dbReference type="ARBA" id="ARBA00023136"/>
    </source>
</evidence>
<name>A0A0E3JZK0_SACSO</name>
<dbReference type="EMBL" id="CP033238">
    <property type="protein sequence ID" value="AZF74841.1"/>
    <property type="molecule type" value="Genomic_DNA"/>
</dbReference>
<reference evidence="18" key="3">
    <citation type="submission" date="2016-04" db="EMBL/GenBank/DDBJ databases">
        <authorList>
            <person name="Evans L.H."/>
            <person name="Alamgir A."/>
            <person name="Owens N."/>
            <person name="Weber N.D."/>
            <person name="Virtaneva K."/>
            <person name="Barbian K."/>
            <person name="Babar A."/>
            <person name="Rosenke K."/>
        </authorList>
    </citation>
    <scope>NUCLEOTIDE SEQUENCE</scope>
    <source>
        <strain evidence="18">P1</strain>
    </source>
</reference>
<reference evidence="9" key="5">
    <citation type="submission" date="2018-10" db="EMBL/GenBank/DDBJ databases">
        <authorList>
            <person name="McCarthy S."/>
            <person name="Gradnigo J."/>
            <person name="Johnson T."/>
            <person name="Payne S."/>
            <person name="Lipzen A."/>
            <person name="Schackwitz W."/>
            <person name="Martin J."/>
            <person name="Moriyama E."/>
            <person name="Blum P."/>
        </authorList>
    </citation>
    <scope>NUCLEOTIDE SEQUENCE</scope>
    <source>
        <strain evidence="7">SARC-B</strain>
        <strain evidence="8">SARC-C</strain>
        <strain evidence="9">SULA</strain>
    </source>
</reference>
<evidence type="ECO:0000313" key="26">
    <source>
        <dbReference type="Proteomes" id="UP000273443"/>
    </source>
</evidence>
<keyword evidence="18" id="KW-0645">Protease</keyword>
<evidence type="ECO:0000313" key="11">
    <source>
        <dbReference type="EMBL" id="AZF69601.1"/>
    </source>
</evidence>
<evidence type="ECO:0000313" key="19">
    <source>
        <dbReference type="Proteomes" id="UP000033057"/>
    </source>
</evidence>
<evidence type="ECO:0000313" key="28">
    <source>
        <dbReference type="Proteomes" id="UP000278715"/>
    </source>
</evidence>
<evidence type="ECO:0000313" key="30">
    <source>
        <dbReference type="Proteomes" id="UP000594632"/>
    </source>
</evidence>
<dbReference type="Proteomes" id="UP000275843">
    <property type="component" value="Chromosome"/>
</dbReference>
<dbReference type="Proteomes" id="UP000273443">
    <property type="component" value="Chromosome"/>
</dbReference>
<dbReference type="OMA" id="EGEYWEA"/>
<dbReference type="Proteomes" id="UP000282269">
    <property type="component" value="Chromosome"/>
</dbReference>
<evidence type="ECO:0000313" key="10">
    <source>
        <dbReference type="EMBL" id="AZF66981.1"/>
    </source>
</evidence>
<evidence type="ECO:0000256" key="3">
    <source>
        <dbReference type="ARBA" id="ARBA00022989"/>
    </source>
</evidence>
<dbReference type="EMBL" id="CP011055">
    <property type="protein sequence ID" value="AKA72467.1"/>
    <property type="molecule type" value="Genomic_DNA"/>
</dbReference>
<evidence type="ECO:0000313" key="15">
    <source>
        <dbReference type="EMBL" id="AZF80055.1"/>
    </source>
</evidence>
<comment type="subcellular location">
    <subcellularLocation>
        <location evidence="1">Membrane</location>
        <topology evidence="1">Multi-pass membrane protein</topology>
    </subcellularLocation>
</comment>
<evidence type="ECO:0000259" key="6">
    <source>
        <dbReference type="Pfam" id="PF01957"/>
    </source>
</evidence>
<dbReference type="GO" id="GO:0008233">
    <property type="term" value="F:peptidase activity"/>
    <property type="evidence" value="ECO:0007669"/>
    <property type="project" value="UniProtKB-KW"/>
</dbReference>
<keyword evidence="3 5" id="KW-1133">Transmembrane helix</keyword>
<keyword evidence="18" id="KW-0378">Hydrolase</keyword>
<feature type="transmembrane region" description="Helical" evidence="5">
    <location>
        <begin position="32"/>
        <end position="50"/>
    </location>
</feature>
<dbReference type="Pfam" id="PF01957">
    <property type="entry name" value="NfeD"/>
    <property type="match status" value="1"/>
</dbReference>
<dbReference type="EMBL" id="CP050869">
    <property type="protein sequence ID" value="QPG49491.1"/>
    <property type="molecule type" value="Genomic_DNA"/>
</dbReference>